<keyword evidence="1" id="KW-1277">Toxin-antitoxin system</keyword>
<name>A0A6A8MAN1_9FIRM</name>
<organism evidence="2">
    <name type="scientific">Baileyella intestinalis</name>
    <dbReference type="NCBI Taxonomy" id="2606709"/>
    <lineage>
        <taxon>Bacteria</taxon>
        <taxon>Bacillati</taxon>
        <taxon>Bacillota</taxon>
        <taxon>Clostridia</taxon>
        <taxon>Peptostreptococcales</taxon>
        <taxon>Anaerovoracaceae</taxon>
        <taxon>Baileyella</taxon>
    </lineage>
</organism>
<gene>
    <name evidence="2" type="ORF">FYJ66_01955</name>
</gene>
<reference evidence="2" key="1">
    <citation type="submission" date="2019-09" db="EMBL/GenBank/DDBJ databases">
        <title>In-depth cultivation of the pig gut microbiome towards novel bacterial diversity and tailored functional studies.</title>
        <authorList>
            <person name="Wylensek D."/>
            <person name="Hitch T.C.A."/>
            <person name="Clavel T."/>
        </authorList>
    </citation>
    <scope>NUCLEOTIDE SEQUENCE</scope>
    <source>
        <strain evidence="2">RF-744-FAT-WT-3</strain>
    </source>
</reference>
<evidence type="ECO:0000256" key="1">
    <source>
        <dbReference type="ARBA" id="ARBA00022649"/>
    </source>
</evidence>
<comment type="caution">
    <text evidence="2">The sequence shown here is derived from an EMBL/GenBank/DDBJ whole genome shotgun (WGS) entry which is preliminary data.</text>
</comment>
<proteinExistence type="predicted"/>
<dbReference type="EMBL" id="VUNB01000001">
    <property type="protein sequence ID" value="MST68356.1"/>
    <property type="molecule type" value="Genomic_DNA"/>
</dbReference>
<sequence>MDSYEIIMTPDATTDLVELRDYIADILLVPDTALSYVRAIRKEISKLSEMPGRIKPVNDEPWHSRGIRKIMAKNFYIYYRIDEDAKQVYIMNVIYNRRDQLRQLANMKLDL</sequence>
<dbReference type="RefSeq" id="WP_154571818.1">
    <property type="nucleotide sequence ID" value="NZ_VUNB01000001.1"/>
</dbReference>
<protein>
    <submittedName>
        <fullName evidence="2">Type II toxin-antitoxin system RelE/ParE family toxin</fullName>
    </submittedName>
</protein>
<dbReference type="Pfam" id="PF05016">
    <property type="entry name" value="ParE_toxin"/>
    <property type="match status" value="1"/>
</dbReference>
<accession>A0A6A8MAN1</accession>
<evidence type="ECO:0000313" key="2">
    <source>
        <dbReference type="EMBL" id="MST68356.1"/>
    </source>
</evidence>
<dbReference type="InterPro" id="IPR035093">
    <property type="entry name" value="RelE/ParE_toxin_dom_sf"/>
</dbReference>
<dbReference type="AlphaFoldDB" id="A0A6A8MAN1"/>
<dbReference type="Gene3D" id="3.30.2310.20">
    <property type="entry name" value="RelE-like"/>
    <property type="match status" value="1"/>
</dbReference>
<dbReference type="InterPro" id="IPR007712">
    <property type="entry name" value="RelE/ParE_toxin"/>
</dbReference>